<proteinExistence type="predicted"/>
<comment type="caution">
    <text evidence="2">The sequence shown here is derived from an EMBL/GenBank/DDBJ whole genome shotgun (WGS) entry which is preliminary data.</text>
</comment>
<accession>A0A5B7GP00</accession>
<dbReference type="Proteomes" id="UP000324222">
    <property type="component" value="Unassembled WGS sequence"/>
</dbReference>
<dbReference type="AlphaFoldDB" id="A0A5B7GP00"/>
<feature type="compositionally biased region" description="Basic and acidic residues" evidence="1">
    <location>
        <begin position="1"/>
        <end position="13"/>
    </location>
</feature>
<sequence>MKQETLGDQEKKYMQNNKNSKKNRCTDADETQTSHRRKEKAGGGMSKQASHINTTLLTLFLLSGNTKHITQTFLSHSRAEQTDSTEQVATKPYLRASFLLLSGRRSQRLVPVRKNPTNNHLPTCNTPG</sequence>
<evidence type="ECO:0000313" key="3">
    <source>
        <dbReference type="Proteomes" id="UP000324222"/>
    </source>
</evidence>
<evidence type="ECO:0000313" key="2">
    <source>
        <dbReference type="EMBL" id="MPC59339.1"/>
    </source>
</evidence>
<gene>
    <name evidence="2" type="ORF">E2C01_053358</name>
</gene>
<organism evidence="2 3">
    <name type="scientific">Portunus trituberculatus</name>
    <name type="common">Swimming crab</name>
    <name type="synonym">Neptunus trituberculatus</name>
    <dbReference type="NCBI Taxonomy" id="210409"/>
    <lineage>
        <taxon>Eukaryota</taxon>
        <taxon>Metazoa</taxon>
        <taxon>Ecdysozoa</taxon>
        <taxon>Arthropoda</taxon>
        <taxon>Crustacea</taxon>
        <taxon>Multicrustacea</taxon>
        <taxon>Malacostraca</taxon>
        <taxon>Eumalacostraca</taxon>
        <taxon>Eucarida</taxon>
        <taxon>Decapoda</taxon>
        <taxon>Pleocyemata</taxon>
        <taxon>Brachyura</taxon>
        <taxon>Eubrachyura</taxon>
        <taxon>Portunoidea</taxon>
        <taxon>Portunidae</taxon>
        <taxon>Portuninae</taxon>
        <taxon>Portunus</taxon>
    </lineage>
</organism>
<keyword evidence="3" id="KW-1185">Reference proteome</keyword>
<protein>
    <submittedName>
        <fullName evidence="2">Uncharacterized protein</fullName>
    </submittedName>
</protein>
<feature type="region of interest" description="Disordered" evidence="1">
    <location>
        <begin position="1"/>
        <end position="49"/>
    </location>
</feature>
<reference evidence="2 3" key="1">
    <citation type="submission" date="2019-05" db="EMBL/GenBank/DDBJ databases">
        <title>Another draft genome of Portunus trituberculatus and its Hox gene families provides insights of decapod evolution.</title>
        <authorList>
            <person name="Jeong J.-H."/>
            <person name="Song I."/>
            <person name="Kim S."/>
            <person name="Choi T."/>
            <person name="Kim D."/>
            <person name="Ryu S."/>
            <person name="Kim W."/>
        </authorList>
    </citation>
    <scope>NUCLEOTIDE SEQUENCE [LARGE SCALE GENOMIC DNA]</scope>
    <source>
        <tissue evidence="2">Muscle</tissue>
    </source>
</reference>
<name>A0A5B7GP00_PORTR</name>
<evidence type="ECO:0000256" key="1">
    <source>
        <dbReference type="SAM" id="MobiDB-lite"/>
    </source>
</evidence>
<dbReference type="EMBL" id="VSRR010016480">
    <property type="protein sequence ID" value="MPC59339.1"/>
    <property type="molecule type" value="Genomic_DNA"/>
</dbReference>